<evidence type="ECO:0000256" key="1">
    <source>
        <dbReference type="SAM" id="MobiDB-lite"/>
    </source>
</evidence>
<evidence type="ECO:0000313" key="2">
    <source>
        <dbReference type="EMBL" id="KAJ8989413.1"/>
    </source>
</evidence>
<reference evidence="2" key="1">
    <citation type="submission" date="2023-01" db="EMBL/GenBank/DDBJ databases">
        <title>Exophiala dermititidis isolated from Cystic Fibrosis Patient.</title>
        <authorList>
            <person name="Kurbessoian T."/>
            <person name="Crocker A."/>
            <person name="Murante D."/>
            <person name="Hogan D.A."/>
            <person name="Stajich J.E."/>
        </authorList>
    </citation>
    <scope>NUCLEOTIDE SEQUENCE</scope>
    <source>
        <strain evidence="2">Ex8</strain>
    </source>
</reference>
<proteinExistence type="predicted"/>
<evidence type="ECO:0000313" key="3">
    <source>
        <dbReference type="Proteomes" id="UP001161757"/>
    </source>
</evidence>
<gene>
    <name evidence="2" type="ORF">HRR80_006649</name>
</gene>
<comment type="caution">
    <text evidence="2">The sequence shown here is derived from an EMBL/GenBank/DDBJ whole genome shotgun (WGS) entry which is preliminary data.</text>
</comment>
<sequence length="130" mass="14330">MPNLLMGSTMGLDKGRAHVLGFHDCPWHPELPVSVDRQARAFPEHLLTLLLAVLLDVSIMSTRFSAKLTATFLAAIGDRLRIPRGNRPLILQGPDERKHSPSRSPESKPGASQAYSNMNMQSHASFFSLV</sequence>
<name>A0AAN6IT43_EXODE</name>
<feature type="region of interest" description="Disordered" evidence="1">
    <location>
        <begin position="85"/>
        <end position="115"/>
    </location>
</feature>
<dbReference type="Proteomes" id="UP001161757">
    <property type="component" value="Unassembled WGS sequence"/>
</dbReference>
<dbReference type="AlphaFoldDB" id="A0AAN6IT43"/>
<accession>A0AAN6IT43</accession>
<dbReference type="EMBL" id="JAJGCB010000014">
    <property type="protein sequence ID" value="KAJ8989413.1"/>
    <property type="molecule type" value="Genomic_DNA"/>
</dbReference>
<organism evidence="2 3">
    <name type="scientific">Exophiala dermatitidis</name>
    <name type="common">Black yeast-like fungus</name>
    <name type="synonym">Wangiella dermatitidis</name>
    <dbReference type="NCBI Taxonomy" id="5970"/>
    <lineage>
        <taxon>Eukaryota</taxon>
        <taxon>Fungi</taxon>
        <taxon>Dikarya</taxon>
        <taxon>Ascomycota</taxon>
        <taxon>Pezizomycotina</taxon>
        <taxon>Eurotiomycetes</taxon>
        <taxon>Chaetothyriomycetidae</taxon>
        <taxon>Chaetothyriales</taxon>
        <taxon>Herpotrichiellaceae</taxon>
        <taxon>Exophiala</taxon>
    </lineage>
</organism>
<protein>
    <submittedName>
        <fullName evidence="2">Uncharacterized protein</fullName>
    </submittedName>
</protein>